<evidence type="ECO:0000256" key="6">
    <source>
        <dbReference type="ARBA" id="ARBA00023187"/>
    </source>
</evidence>
<accession>A0A085N8M4</accession>
<feature type="domain" description="Pre-mRNA processing factor 4 (PRP4)-like" evidence="11">
    <location>
        <begin position="105"/>
        <end position="155"/>
    </location>
</feature>
<dbReference type="InterPro" id="IPR039979">
    <property type="entry name" value="PRPF18"/>
</dbReference>
<sequence>MNLHTQYSISFLFVALMDLLKAEIAKKRQKLETLEVLEPGKTFFRRGKLVAKEWELHKKKQRTDNTADVHESADKVESDEKSPVEQRTEVDEPENGSSCVQLSANQMREVMRRLRERKAPVRLFGETDADVFKRLLRLESEAADMEQGFKNEFKVALDKVDQDYLNEAIEGMRKEGTHDVHVEDCSTSYVEIAEMATKLEKGDYDHGCEFVLSLFSFLLRMWALELNDRSEEVKRSAKGRRASAIHKQTREYVEPLFNQLKSKCISGDILEHLVNIASCLLQKDYIQANNHYMQMAIGNAPWPVGVTASGIHKRPGSEKLYVRNVAHVLNDEVQRKYIQTILRSGWPVNIACVHDEHMVQPKDFCWWWKTSNGEKIFLNNITDAAVWINDDVLTLAAPGSYMTNDTLFCADSEGRLIHAHEIEVVECNDNTAAVGLQRSACSQKGHCTLLHTEGIAPLVNCQCDSMYGEFCHIDLRTVNFYLICYMGIKVNNRSNAETIWGHERMLFKKLSLRTFLLKLSKWRLSNGGTLRQYVLSQNNLL</sequence>
<proteinExistence type="inferred from homology"/>
<dbReference type="InterPro" id="IPR036285">
    <property type="entry name" value="PRP4-like_sf"/>
</dbReference>
<dbReference type="Proteomes" id="UP000030758">
    <property type="component" value="Unassembled WGS sequence"/>
</dbReference>
<evidence type="ECO:0000256" key="9">
    <source>
        <dbReference type="SAM" id="MobiDB-lite"/>
    </source>
</evidence>
<protein>
    <recommendedName>
        <fullName evidence="3">Pre-mRNA-splicing factor 18</fullName>
    </recommendedName>
    <alternativeName>
        <fullName evidence="8">PRP18 homolog</fullName>
    </alternativeName>
</protein>
<keyword evidence="7" id="KW-0539">Nucleus</keyword>
<dbReference type="Pfam" id="PF08799">
    <property type="entry name" value="PRP4"/>
    <property type="match status" value="1"/>
</dbReference>
<dbReference type="InterPro" id="IPR014906">
    <property type="entry name" value="PRP4-like"/>
</dbReference>
<keyword evidence="4" id="KW-0507">mRNA processing</keyword>
<feature type="chain" id="PRO_5001795775" description="Pre-mRNA-splicing factor 18" evidence="10">
    <location>
        <begin position="23"/>
        <end position="541"/>
    </location>
</feature>
<evidence type="ECO:0000256" key="1">
    <source>
        <dbReference type="ARBA" id="ARBA00004123"/>
    </source>
</evidence>
<keyword evidence="6" id="KW-0508">mRNA splicing</keyword>
<evidence type="ECO:0000256" key="5">
    <source>
        <dbReference type="ARBA" id="ARBA00022728"/>
    </source>
</evidence>
<dbReference type="AlphaFoldDB" id="A0A085N8M4"/>
<comment type="similarity">
    <text evidence="2">Belongs to the PRP18 family.</text>
</comment>
<evidence type="ECO:0000256" key="8">
    <source>
        <dbReference type="ARBA" id="ARBA00031388"/>
    </source>
</evidence>
<dbReference type="PANTHER" id="PTHR13007:SF19">
    <property type="entry name" value="PRE-MRNA-SPLICING FACTOR 18"/>
    <property type="match status" value="1"/>
</dbReference>
<dbReference type="GO" id="GO:0046540">
    <property type="term" value="C:U4/U6 x U5 tri-snRNP complex"/>
    <property type="evidence" value="ECO:0007669"/>
    <property type="project" value="TreeGrafter"/>
</dbReference>
<feature type="compositionally biased region" description="Basic and acidic residues" evidence="9">
    <location>
        <begin position="60"/>
        <end position="90"/>
    </location>
</feature>
<dbReference type="Gene3D" id="1.20.940.10">
    <property type="entry name" value="Functional domain of the splicing factor Prp18"/>
    <property type="match status" value="1"/>
</dbReference>
<evidence type="ECO:0000256" key="7">
    <source>
        <dbReference type="ARBA" id="ARBA00023242"/>
    </source>
</evidence>
<comment type="subcellular location">
    <subcellularLocation>
        <location evidence="1">Nucleus</location>
    </subcellularLocation>
</comment>
<dbReference type="Pfam" id="PF02840">
    <property type="entry name" value="Prp18"/>
    <property type="match status" value="1"/>
</dbReference>
<reference evidence="12" key="1">
    <citation type="journal article" date="2014" name="Nat. Genet.">
        <title>Genome and transcriptome of the porcine whipworm Trichuris suis.</title>
        <authorList>
            <person name="Jex A.R."/>
            <person name="Nejsum P."/>
            <person name="Schwarz E.M."/>
            <person name="Hu L."/>
            <person name="Young N.D."/>
            <person name="Hall R.S."/>
            <person name="Korhonen P.K."/>
            <person name="Liao S."/>
            <person name="Thamsborg S."/>
            <person name="Xia J."/>
            <person name="Xu P."/>
            <person name="Wang S."/>
            <person name="Scheerlinck J.P."/>
            <person name="Hofmann A."/>
            <person name="Sternberg P.W."/>
            <person name="Wang J."/>
            <person name="Gasser R.B."/>
        </authorList>
    </citation>
    <scope>NUCLEOTIDE SEQUENCE [LARGE SCALE GENOMIC DNA]</scope>
    <source>
        <strain evidence="12">DCEP-RM93F</strain>
    </source>
</reference>
<organism evidence="12">
    <name type="scientific">Trichuris suis</name>
    <name type="common">pig whipworm</name>
    <dbReference type="NCBI Taxonomy" id="68888"/>
    <lineage>
        <taxon>Eukaryota</taxon>
        <taxon>Metazoa</taxon>
        <taxon>Ecdysozoa</taxon>
        <taxon>Nematoda</taxon>
        <taxon>Enoplea</taxon>
        <taxon>Dorylaimia</taxon>
        <taxon>Trichinellida</taxon>
        <taxon>Trichuridae</taxon>
        <taxon>Trichuris</taxon>
    </lineage>
</organism>
<dbReference type="SUPFAM" id="SSF47938">
    <property type="entry name" value="Functional domain of the splicing factor Prp18"/>
    <property type="match status" value="1"/>
</dbReference>
<gene>
    <name evidence="12" type="ORF">M514_22032</name>
</gene>
<dbReference type="SMART" id="SM00500">
    <property type="entry name" value="SFM"/>
    <property type="match status" value="1"/>
</dbReference>
<dbReference type="EMBL" id="KL367532">
    <property type="protein sequence ID" value="KFD65820.1"/>
    <property type="molecule type" value="Genomic_DNA"/>
</dbReference>
<evidence type="ECO:0000256" key="3">
    <source>
        <dbReference type="ARBA" id="ARBA00018242"/>
    </source>
</evidence>
<dbReference type="GO" id="GO:0071021">
    <property type="term" value="C:U2-type post-spliceosomal complex"/>
    <property type="evidence" value="ECO:0007669"/>
    <property type="project" value="TreeGrafter"/>
</dbReference>
<dbReference type="GO" id="GO:0005682">
    <property type="term" value="C:U5 snRNP"/>
    <property type="evidence" value="ECO:0007669"/>
    <property type="project" value="TreeGrafter"/>
</dbReference>
<feature type="signal peptide" evidence="10">
    <location>
        <begin position="1"/>
        <end position="22"/>
    </location>
</feature>
<dbReference type="Gene3D" id="4.10.280.110">
    <property type="entry name" value="Pre-mRNA processing factor 4 domain"/>
    <property type="match status" value="1"/>
</dbReference>
<feature type="region of interest" description="Disordered" evidence="9">
    <location>
        <begin position="60"/>
        <end position="102"/>
    </location>
</feature>
<evidence type="ECO:0000256" key="4">
    <source>
        <dbReference type="ARBA" id="ARBA00022664"/>
    </source>
</evidence>
<evidence type="ECO:0000256" key="10">
    <source>
        <dbReference type="SAM" id="SignalP"/>
    </source>
</evidence>
<name>A0A085N8M4_9BILA</name>
<evidence type="ECO:0000313" key="12">
    <source>
        <dbReference type="EMBL" id="KFD65820.1"/>
    </source>
</evidence>
<dbReference type="SUPFAM" id="SSF158230">
    <property type="entry name" value="PRP4-like"/>
    <property type="match status" value="1"/>
</dbReference>
<dbReference type="PANTHER" id="PTHR13007">
    <property type="entry name" value="PRE-MRNA SPLICING FACTOR-RELATED"/>
    <property type="match status" value="1"/>
</dbReference>
<dbReference type="GO" id="GO:0000350">
    <property type="term" value="P:generation of catalytic spliceosome for second transesterification step"/>
    <property type="evidence" value="ECO:0007669"/>
    <property type="project" value="TreeGrafter"/>
</dbReference>
<evidence type="ECO:0000259" key="11">
    <source>
        <dbReference type="SMART" id="SM00500"/>
    </source>
</evidence>
<evidence type="ECO:0000256" key="2">
    <source>
        <dbReference type="ARBA" id="ARBA00008137"/>
    </source>
</evidence>
<keyword evidence="5" id="KW-0747">Spliceosome</keyword>
<dbReference type="InterPro" id="IPR004098">
    <property type="entry name" value="Prp18"/>
</dbReference>
<keyword evidence="10" id="KW-0732">Signal</keyword>